<dbReference type="HOGENOM" id="CLU_072439_5_0_14"/>
<keyword evidence="2 7" id="KW-0699">rRNA-binding</keyword>
<dbReference type="InterPro" id="IPR019981">
    <property type="entry name" value="Ribosomal_uS11_bac-type"/>
</dbReference>
<comment type="function">
    <text evidence="7">Located on the platform of the 30S subunit, it bridges several disparate RNA helices of the 16S rRNA. Forms part of the Shine-Dalgarno cleft in the 70S ribosome.</text>
</comment>
<evidence type="ECO:0000256" key="2">
    <source>
        <dbReference type="ARBA" id="ARBA00022730"/>
    </source>
</evidence>
<dbReference type="AlphaFoldDB" id="A0A0F6CLB2"/>
<dbReference type="GO" id="GO:0019843">
    <property type="term" value="F:rRNA binding"/>
    <property type="evidence" value="ECO:0007669"/>
    <property type="project" value="UniProtKB-UniRule"/>
</dbReference>
<dbReference type="GO" id="GO:0005840">
    <property type="term" value="C:ribosome"/>
    <property type="evidence" value="ECO:0007669"/>
    <property type="project" value="UniProtKB-KW"/>
</dbReference>
<evidence type="ECO:0000313" key="10">
    <source>
        <dbReference type="Proteomes" id="UP000018735"/>
    </source>
</evidence>
<evidence type="ECO:0000256" key="1">
    <source>
        <dbReference type="ARBA" id="ARBA00006194"/>
    </source>
</evidence>
<dbReference type="SUPFAM" id="SSF53137">
    <property type="entry name" value="Translational machinery components"/>
    <property type="match status" value="1"/>
</dbReference>
<protein>
    <recommendedName>
        <fullName evidence="6 7">Small ribosomal subunit protein uS11</fullName>
    </recommendedName>
</protein>
<dbReference type="eggNOG" id="COG0100">
    <property type="taxonomic scope" value="Bacteria"/>
</dbReference>
<keyword evidence="4 7" id="KW-0689">Ribosomal protein</keyword>
<accession>A0A0F6CLB2</accession>
<keyword evidence="3 7" id="KW-0694">RNA-binding</keyword>
<dbReference type="PANTHER" id="PTHR11759">
    <property type="entry name" value="40S RIBOSOMAL PROTEIN S14/30S RIBOSOMAL PROTEIN S11"/>
    <property type="match status" value="1"/>
</dbReference>
<dbReference type="Gene3D" id="3.30.420.80">
    <property type="entry name" value="Ribosomal protein S11"/>
    <property type="match status" value="1"/>
</dbReference>
<evidence type="ECO:0000256" key="3">
    <source>
        <dbReference type="ARBA" id="ARBA00022884"/>
    </source>
</evidence>
<comment type="similarity">
    <text evidence="1 7 8">Belongs to the universal ribosomal protein uS11 family.</text>
</comment>
<evidence type="ECO:0000313" key="9">
    <source>
        <dbReference type="EMBL" id="AHB99884.1"/>
    </source>
</evidence>
<dbReference type="NCBIfam" id="TIGR03632">
    <property type="entry name" value="uS11_bact"/>
    <property type="match status" value="1"/>
</dbReference>
<dbReference type="GO" id="GO:1990904">
    <property type="term" value="C:ribonucleoprotein complex"/>
    <property type="evidence" value="ECO:0007669"/>
    <property type="project" value="UniProtKB-KW"/>
</dbReference>
<dbReference type="EMBL" id="CP006916">
    <property type="protein sequence ID" value="AHB99884.1"/>
    <property type="molecule type" value="Genomic_DNA"/>
</dbReference>
<dbReference type="GeneID" id="93510465"/>
<dbReference type="InterPro" id="IPR036967">
    <property type="entry name" value="Ribosomal_uS11_sf"/>
</dbReference>
<reference evidence="9 10" key="1">
    <citation type="journal article" date="2011" name="PLoS ONE">
        <title>Core proteome of the minimal cell: comparative proteomics of three mollicute species.</title>
        <authorList>
            <person name="Fisunov G.Y."/>
            <person name="Alexeev D.G."/>
            <person name="Bazaleev N.A."/>
            <person name="Ladygina V.G."/>
            <person name="Galyamina M.A."/>
            <person name="Kondratov I.G."/>
            <person name="Zhukova N.A."/>
            <person name="Serebryakova M.V."/>
            <person name="Demina I.A."/>
            <person name="Govorun V.M."/>
        </authorList>
    </citation>
    <scope>NUCLEOTIDE SEQUENCE [LARGE SCALE GENOMIC DNA]</scope>
    <source>
        <strain evidence="9 10">S6</strain>
    </source>
</reference>
<evidence type="ECO:0000256" key="7">
    <source>
        <dbReference type="HAMAP-Rule" id="MF_01310"/>
    </source>
</evidence>
<dbReference type="Proteomes" id="UP000018735">
    <property type="component" value="Chromosome"/>
</dbReference>
<dbReference type="InterPro" id="IPR001971">
    <property type="entry name" value="Ribosomal_uS11"/>
</dbReference>
<dbReference type="PIRSF" id="PIRSF002131">
    <property type="entry name" value="Ribosomal_S11"/>
    <property type="match status" value="1"/>
</dbReference>
<dbReference type="Pfam" id="PF00411">
    <property type="entry name" value="Ribosomal_S11"/>
    <property type="match status" value="1"/>
</dbReference>
<dbReference type="GO" id="GO:0006412">
    <property type="term" value="P:translation"/>
    <property type="evidence" value="ECO:0007669"/>
    <property type="project" value="UniProtKB-UniRule"/>
</dbReference>
<sequence>MAKKKKTVASNGIAHIHATSNNSIITITDINGNAITWSSSGAIGYKGAKKKTPYSAGVAAEKAAKEAMAMGLSTIKIYVNGVGRGKETAIRSLAACGLTITEIHDVTPIPHNGCRPPKKPR</sequence>
<dbReference type="FunFam" id="3.30.420.80:FF:000010">
    <property type="entry name" value="30S ribosomal protein S11"/>
    <property type="match status" value="1"/>
</dbReference>
<gene>
    <name evidence="7 9" type="primary">rpsK</name>
    <name evidence="9" type="ORF">GCW_03535</name>
</gene>
<dbReference type="NCBIfam" id="NF003698">
    <property type="entry name" value="PRK05309.1"/>
    <property type="match status" value="1"/>
</dbReference>
<evidence type="ECO:0000256" key="4">
    <source>
        <dbReference type="ARBA" id="ARBA00022980"/>
    </source>
</evidence>
<comment type="subunit">
    <text evidence="7">Part of the 30S ribosomal subunit. Interacts with proteins S7 and S18. Binds to IF-3.</text>
</comment>
<organism evidence="9 10">
    <name type="scientific">Mycoplasmoides gallisepticum S6</name>
    <dbReference type="NCBI Taxonomy" id="1006581"/>
    <lineage>
        <taxon>Bacteria</taxon>
        <taxon>Bacillati</taxon>
        <taxon>Mycoplasmatota</taxon>
        <taxon>Mycoplasmoidales</taxon>
        <taxon>Mycoplasmoidaceae</taxon>
        <taxon>Mycoplasmoides</taxon>
    </lineage>
</organism>
<dbReference type="GO" id="GO:0003735">
    <property type="term" value="F:structural constituent of ribosome"/>
    <property type="evidence" value="ECO:0007669"/>
    <property type="project" value="InterPro"/>
</dbReference>
<keyword evidence="5 7" id="KW-0687">Ribonucleoprotein</keyword>
<dbReference type="KEGG" id="mgz:GCW_03535"/>
<evidence type="ECO:0000256" key="8">
    <source>
        <dbReference type="RuleBase" id="RU003629"/>
    </source>
</evidence>
<dbReference type="PROSITE" id="PS00054">
    <property type="entry name" value="RIBOSOMAL_S11"/>
    <property type="match status" value="1"/>
</dbReference>
<name>A0A0F6CLB2_MYCGL</name>
<dbReference type="InterPro" id="IPR018102">
    <property type="entry name" value="Ribosomal_uS11_CS"/>
</dbReference>
<dbReference type="RefSeq" id="WP_011113888.1">
    <property type="nucleotide sequence ID" value="NC_023030.2"/>
</dbReference>
<evidence type="ECO:0000256" key="5">
    <source>
        <dbReference type="ARBA" id="ARBA00023274"/>
    </source>
</evidence>
<dbReference type="SMR" id="A0A0F6CLB2"/>
<dbReference type="HAMAP" id="MF_01310">
    <property type="entry name" value="Ribosomal_uS11"/>
    <property type="match status" value="1"/>
</dbReference>
<proteinExistence type="inferred from homology"/>
<evidence type="ECO:0000256" key="6">
    <source>
        <dbReference type="ARBA" id="ARBA00035160"/>
    </source>
</evidence>